<dbReference type="InterPro" id="IPR045860">
    <property type="entry name" value="Snake_toxin-like_sf"/>
</dbReference>
<feature type="signal peptide" evidence="1">
    <location>
        <begin position="1"/>
        <end position="22"/>
    </location>
</feature>
<feature type="chain" id="PRO_5032960523" description="Snake toxin/toxin-like domain-containing protein" evidence="1">
    <location>
        <begin position="23"/>
        <end position="128"/>
    </location>
</feature>
<dbReference type="EMBL" id="CAJNOC010004730">
    <property type="protein sequence ID" value="CAF1031763.1"/>
    <property type="molecule type" value="Genomic_DNA"/>
</dbReference>
<keyword evidence="4" id="KW-1185">Reference proteome</keyword>
<evidence type="ECO:0000313" key="3">
    <source>
        <dbReference type="EMBL" id="CAF1031763.1"/>
    </source>
</evidence>
<gene>
    <name evidence="3" type="ORF">OXX778_LOCUS17903</name>
</gene>
<reference evidence="3" key="1">
    <citation type="submission" date="2021-02" db="EMBL/GenBank/DDBJ databases">
        <authorList>
            <person name="Nowell W R."/>
        </authorList>
    </citation>
    <scope>NUCLEOTIDE SEQUENCE</scope>
    <source>
        <strain evidence="3">Ploen Becks lab</strain>
    </source>
</reference>
<keyword evidence="1" id="KW-0732">Signal</keyword>
<organism evidence="3 4">
    <name type="scientific">Brachionus calyciflorus</name>
    <dbReference type="NCBI Taxonomy" id="104777"/>
    <lineage>
        <taxon>Eukaryota</taxon>
        <taxon>Metazoa</taxon>
        <taxon>Spiralia</taxon>
        <taxon>Gnathifera</taxon>
        <taxon>Rotifera</taxon>
        <taxon>Eurotatoria</taxon>
        <taxon>Monogononta</taxon>
        <taxon>Pseudotrocha</taxon>
        <taxon>Ploima</taxon>
        <taxon>Brachionidae</taxon>
        <taxon>Brachionus</taxon>
    </lineage>
</organism>
<feature type="domain" description="Snake toxin/toxin-like" evidence="2">
    <location>
        <begin position="23"/>
        <end position="97"/>
    </location>
</feature>
<dbReference type="Pfam" id="PF00087">
    <property type="entry name" value="Toxin_TOLIP"/>
    <property type="match status" value="1"/>
</dbReference>
<evidence type="ECO:0000259" key="2">
    <source>
        <dbReference type="Pfam" id="PF00087"/>
    </source>
</evidence>
<name>A0A814J0L7_9BILA</name>
<accession>A0A814J0L7</accession>
<dbReference type="Proteomes" id="UP000663879">
    <property type="component" value="Unassembled WGS sequence"/>
</dbReference>
<proteinExistence type="predicted"/>
<protein>
    <recommendedName>
        <fullName evidence="2">Snake toxin/toxin-like domain-containing protein</fullName>
    </recommendedName>
</protein>
<sequence>MTIKKFSIVFVILSCLILRNSALKCYTCSNCDGSTYATEDLILKECPIDFRFCQTLVAESLKLKTIIKFCSYECRNVTEHTTLTHYYTNCCSTDGCNLSSTDFINSFADRKKLNFNFALLLFFLYFLF</sequence>
<comment type="caution">
    <text evidence="3">The sequence shown here is derived from an EMBL/GenBank/DDBJ whole genome shotgun (WGS) entry which is preliminary data.</text>
</comment>
<evidence type="ECO:0000313" key="4">
    <source>
        <dbReference type="Proteomes" id="UP000663879"/>
    </source>
</evidence>
<dbReference type="InterPro" id="IPR035076">
    <property type="entry name" value="Toxin/TOLIP"/>
</dbReference>
<dbReference type="SUPFAM" id="SSF57302">
    <property type="entry name" value="Snake toxin-like"/>
    <property type="match status" value="1"/>
</dbReference>
<evidence type="ECO:0000256" key="1">
    <source>
        <dbReference type="SAM" id="SignalP"/>
    </source>
</evidence>
<dbReference type="AlphaFoldDB" id="A0A814J0L7"/>
<dbReference type="Gene3D" id="2.10.60.10">
    <property type="entry name" value="CD59"/>
    <property type="match status" value="1"/>
</dbReference>